<reference evidence="1 2" key="1">
    <citation type="submission" date="2018-01" db="EMBL/GenBank/DDBJ databases">
        <title>A novel member of the phylum Bacteroidetes isolated from glacier ice.</title>
        <authorList>
            <person name="Liu Q."/>
            <person name="Xin Y.-H."/>
        </authorList>
    </citation>
    <scope>NUCLEOTIDE SEQUENCE [LARGE SCALE GENOMIC DNA]</scope>
    <source>
        <strain evidence="1 2">RB1R16</strain>
    </source>
</reference>
<name>A0A2S7SUT1_9BACT</name>
<gene>
    <name evidence="1" type="ORF">CJD36_011910</name>
</gene>
<keyword evidence="2" id="KW-1185">Reference proteome</keyword>
<comment type="caution">
    <text evidence="1">The sequence shown here is derived from an EMBL/GenBank/DDBJ whole genome shotgun (WGS) entry which is preliminary data.</text>
</comment>
<dbReference type="AlphaFoldDB" id="A0A2S7SUT1"/>
<dbReference type="RefSeq" id="WP_105039398.1">
    <property type="nucleotide sequence ID" value="NZ_PPSL01000003.1"/>
</dbReference>
<proteinExistence type="predicted"/>
<dbReference type="PROSITE" id="PS51257">
    <property type="entry name" value="PROKAR_LIPOPROTEIN"/>
    <property type="match status" value="1"/>
</dbReference>
<dbReference type="EMBL" id="PPSL01000003">
    <property type="protein sequence ID" value="PQJ10670.1"/>
    <property type="molecule type" value="Genomic_DNA"/>
</dbReference>
<organism evidence="1 2">
    <name type="scientific">Flavipsychrobacter stenotrophus</name>
    <dbReference type="NCBI Taxonomy" id="2077091"/>
    <lineage>
        <taxon>Bacteria</taxon>
        <taxon>Pseudomonadati</taxon>
        <taxon>Bacteroidota</taxon>
        <taxon>Chitinophagia</taxon>
        <taxon>Chitinophagales</taxon>
        <taxon>Chitinophagaceae</taxon>
        <taxon>Flavipsychrobacter</taxon>
    </lineage>
</organism>
<evidence type="ECO:0000313" key="1">
    <source>
        <dbReference type="EMBL" id="PQJ10670.1"/>
    </source>
</evidence>
<protein>
    <submittedName>
        <fullName evidence="1">Uncharacterized protein</fullName>
    </submittedName>
</protein>
<dbReference type="Proteomes" id="UP000239872">
    <property type="component" value="Unassembled WGS sequence"/>
</dbReference>
<evidence type="ECO:0000313" key="2">
    <source>
        <dbReference type="Proteomes" id="UP000239872"/>
    </source>
</evidence>
<accession>A0A2S7SUT1</accession>
<sequence>MKNILSITFVIFTILFLSSCDAVYTYEYRVKNISDTSAMQLHYHFKGDSVATATTLIPGEEKLICVTSHGVEAPKGPYNQPIANYVDSVIVIKNGVRTTKNLLLDDNWIYSVSHSTGLYNATISDSEF</sequence>